<organism evidence="3 4">
    <name type="scientific">Hungatella hathewayi WAL-18680</name>
    <dbReference type="NCBI Taxonomy" id="742737"/>
    <lineage>
        <taxon>Bacteria</taxon>
        <taxon>Bacillati</taxon>
        <taxon>Bacillota</taxon>
        <taxon>Clostridia</taxon>
        <taxon>Lachnospirales</taxon>
        <taxon>Lachnospiraceae</taxon>
        <taxon>Hungatella</taxon>
    </lineage>
</organism>
<dbReference type="Gene3D" id="3.40.50.2000">
    <property type="entry name" value="Glycogen Phosphorylase B"/>
    <property type="match status" value="2"/>
</dbReference>
<dbReference type="AlphaFoldDB" id="G5IB09"/>
<name>G5IB09_9FIRM</name>
<dbReference type="SUPFAM" id="SSF53756">
    <property type="entry name" value="UDP-Glycosyltransferase/glycogen phosphorylase"/>
    <property type="match status" value="1"/>
</dbReference>
<feature type="domain" description="Glycosyltransferase subfamily 4-like N-terminal" evidence="2">
    <location>
        <begin position="14"/>
        <end position="172"/>
    </location>
</feature>
<evidence type="ECO:0008006" key="5">
    <source>
        <dbReference type="Google" id="ProtNLM"/>
    </source>
</evidence>
<dbReference type="PATRIC" id="fig|742737.3.peg.685"/>
<dbReference type="RefSeq" id="WP_006778672.1">
    <property type="nucleotide sequence ID" value="NZ_CP040506.1"/>
</dbReference>
<dbReference type="PANTHER" id="PTHR45947">
    <property type="entry name" value="SULFOQUINOVOSYL TRANSFERASE SQD2"/>
    <property type="match status" value="1"/>
</dbReference>
<dbReference type="InterPro" id="IPR050194">
    <property type="entry name" value="Glycosyltransferase_grp1"/>
</dbReference>
<comment type="caution">
    <text evidence="3">The sequence shown here is derived from an EMBL/GenBank/DDBJ whole genome shotgun (WGS) entry which is preliminary data.</text>
</comment>
<dbReference type="Proteomes" id="UP000005384">
    <property type="component" value="Unassembled WGS sequence"/>
</dbReference>
<evidence type="ECO:0000313" key="4">
    <source>
        <dbReference type="Proteomes" id="UP000005384"/>
    </source>
</evidence>
<evidence type="ECO:0000259" key="1">
    <source>
        <dbReference type="Pfam" id="PF00534"/>
    </source>
</evidence>
<accession>G5IB09</accession>
<protein>
    <recommendedName>
        <fullName evidence="5">Glycosyltransferase subfamily 4-like N-terminal domain-containing protein</fullName>
    </recommendedName>
</protein>
<feature type="domain" description="Glycosyl transferase family 1" evidence="1">
    <location>
        <begin position="186"/>
        <end position="347"/>
    </location>
</feature>
<dbReference type="OrthoDB" id="9806653at2"/>
<dbReference type="PANTHER" id="PTHR45947:SF3">
    <property type="entry name" value="SULFOQUINOVOSYL TRANSFERASE SQD2"/>
    <property type="match status" value="1"/>
</dbReference>
<evidence type="ECO:0000313" key="3">
    <source>
        <dbReference type="EMBL" id="EHI61324.1"/>
    </source>
</evidence>
<dbReference type="CDD" id="cd03808">
    <property type="entry name" value="GT4_CapM-like"/>
    <property type="match status" value="1"/>
</dbReference>
<dbReference type="InterPro" id="IPR028098">
    <property type="entry name" value="Glyco_trans_4-like_N"/>
</dbReference>
<proteinExistence type="predicted"/>
<evidence type="ECO:0000259" key="2">
    <source>
        <dbReference type="Pfam" id="PF13439"/>
    </source>
</evidence>
<dbReference type="Pfam" id="PF00534">
    <property type="entry name" value="Glycos_transf_1"/>
    <property type="match status" value="1"/>
</dbReference>
<keyword evidence="4" id="KW-1185">Reference proteome</keyword>
<reference evidence="3 4" key="1">
    <citation type="submission" date="2011-08" db="EMBL/GenBank/DDBJ databases">
        <title>The Genome Sequence of Clostridium hathewayi WAL-18680.</title>
        <authorList>
            <consortium name="The Broad Institute Genome Sequencing Platform"/>
            <person name="Earl A."/>
            <person name="Ward D."/>
            <person name="Feldgarden M."/>
            <person name="Gevers D."/>
            <person name="Finegold S.M."/>
            <person name="Summanen P.H."/>
            <person name="Molitoris D.R."/>
            <person name="Song M."/>
            <person name="Daigneault M."/>
            <person name="Allen-Vercoe E."/>
            <person name="Young S.K."/>
            <person name="Zeng Q."/>
            <person name="Gargeya S."/>
            <person name="Fitzgerald M."/>
            <person name="Haas B."/>
            <person name="Abouelleil A."/>
            <person name="Alvarado L."/>
            <person name="Arachchi H.M."/>
            <person name="Berlin A."/>
            <person name="Brown A."/>
            <person name="Chapman S.B."/>
            <person name="Chen Z."/>
            <person name="Dunbar C."/>
            <person name="Freedman E."/>
            <person name="Gearin G."/>
            <person name="Gellesch M."/>
            <person name="Goldberg J."/>
            <person name="Griggs A."/>
            <person name="Gujja S."/>
            <person name="Heiman D."/>
            <person name="Howarth C."/>
            <person name="Larson L."/>
            <person name="Lui A."/>
            <person name="MacDonald P.J.P."/>
            <person name="Montmayeur A."/>
            <person name="Murphy C."/>
            <person name="Neiman D."/>
            <person name="Pearson M."/>
            <person name="Priest M."/>
            <person name="Roberts A."/>
            <person name="Saif S."/>
            <person name="Shea T."/>
            <person name="Shenoy N."/>
            <person name="Sisk P."/>
            <person name="Stolte C."/>
            <person name="Sykes S."/>
            <person name="Wortman J."/>
            <person name="Nusbaum C."/>
            <person name="Birren B."/>
        </authorList>
    </citation>
    <scope>NUCLEOTIDE SEQUENCE [LARGE SCALE GENOMIC DNA]</scope>
    <source>
        <strain evidence="3 4">WAL-18680</strain>
    </source>
</reference>
<dbReference type="EMBL" id="ADLN01000005">
    <property type="protein sequence ID" value="EHI61324.1"/>
    <property type="molecule type" value="Genomic_DNA"/>
</dbReference>
<dbReference type="HOGENOM" id="CLU_009583_0_1_9"/>
<dbReference type="Pfam" id="PF13439">
    <property type="entry name" value="Glyco_transf_4"/>
    <property type="match status" value="1"/>
</dbReference>
<dbReference type="GO" id="GO:0016758">
    <property type="term" value="F:hexosyltransferase activity"/>
    <property type="evidence" value="ECO:0007669"/>
    <property type="project" value="TreeGrafter"/>
</dbReference>
<gene>
    <name evidence="3" type="ORF">HMPREF9473_00686</name>
</gene>
<dbReference type="InterPro" id="IPR001296">
    <property type="entry name" value="Glyco_trans_1"/>
</dbReference>
<sequence>MKKILYIAISSQTGGVPKHILNALKRAKEFGYEITVAAPKDGDYYRWFQEYSSEMINISLKPYSVVSLWKLRQYIKHNKIEVVHSHGKGAGMYARPLRVLCPGIKVVHTFHGIYLEQYGTALKRVYCFIERILRHWTDTFICVSESEREEALRWGFAFPNAIKVIANGVDLELYKNEMVNRSIYLNEFELPQNAYVIGCVARLEVMKGHEYLLRAFEIINRKYRQTRLILIGDGPARQEIENLIKELQLETKVVLAGFRHDVPKLLKIMDLFVSASLKEGMPYTLIEALAAGVPVVATDVIGNRDVVGDGKEGFLVCPKDENSLAEGMEKAITQRELCREYVLAGQKKVERDLTVESSVKHLFEVYKGLLKEK</sequence>